<organism evidence="2 3">
    <name type="scientific">Glycomyces mayteni</name>
    <dbReference type="NCBI Taxonomy" id="543887"/>
    <lineage>
        <taxon>Bacteria</taxon>
        <taxon>Bacillati</taxon>
        <taxon>Actinomycetota</taxon>
        <taxon>Actinomycetes</taxon>
        <taxon>Glycomycetales</taxon>
        <taxon>Glycomycetaceae</taxon>
        <taxon>Glycomyces</taxon>
    </lineage>
</organism>
<gene>
    <name evidence="2" type="ORF">ACFQS3_08560</name>
</gene>
<feature type="domain" description="SnoaL-like" evidence="1">
    <location>
        <begin position="9"/>
        <end position="117"/>
    </location>
</feature>
<dbReference type="PANTHER" id="PTHR41252">
    <property type="entry name" value="BLR2505 PROTEIN"/>
    <property type="match status" value="1"/>
</dbReference>
<dbReference type="Gene3D" id="3.10.450.50">
    <property type="match status" value="1"/>
</dbReference>
<evidence type="ECO:0000313" key="3">
    <source>
        <dbReference type="Proteomes" id="UP001596470"/>
    </source>
</evidence>
<keyword evidence="3" id="KW-1185">Reference proteome</keyword>
<protein>
    <submittedName>
        <fullName evidence="2">Nuclear transport factor 2 family protein</fullName>
    </submittedName>
</protein>
<evidence type="ECO:0000313" key="2">
    <source>
        <dbReference type="EMBL" id="MFC6957243.1"/>
    </source>
</evidence>
<name>A0ABW2D6R8_9ACTN</name>
<sequence>MPESPTQTVQRLFPLLAEGRTDEAAALFANAVSFSIPHPPGVPWVPEVDSADGMREFFELLAAHVRPKLTEVGQIVAEGDDVVVLGRMVSEVKATGRDIDTAFALHITVRAGRITRYHLYEDTLAVAEAYFGEAPARGRSEDAP</sequence>
<dbReference type="RefSeq" id="WP_382348481.1">
    <property type="nucleotide sequence ID" value="NZ_JBHMBP010000002.1"/>
</dbReference>
<dbReference type="Proteomes" id="UP001596470">
    <property type="component" value="Unassembled WGS sequence"/>
</dbReference>
<comment type="caution">
    <text evidence="2">The sequence shown here is derived from an EMBL/GenBank/DDBJ whole genome shotgun (WGS) entry which is preliminary data.</text>
</comment>
<accession>A0ABW2D6R8</accession>
<proteinExistence type="predicted"/>
<dbReference type="SUPFAM" id="SSF54427">
    <property type="entry name" value="NTF2-like"/>
    <property type="match status" value="1"/>
</dbReference>
<dbReference type="InterPro" id="IPR037401">
    <property type="entry name" value="SnoaL-like"/>
</dbReference>
<dbReference type="PANTHER" id="PTHR41252:SF1">
    <property type="entry name" value="BLR2505 PROTEIN"/>
    <property type="match status" value="1"/>
</dbReference>
<dbReference type="EMBL" id="JBHSYS010000002">
    <property type="protein sequence ID" value="MFC6957243.1"/>
    <property type="molecule type" value="Genomic_DNA"/>
</dbReference>
<dbReference type="Pfam" id="PF12680">
    <property type="entry name" value="SnoaL_2"/>
    <property type="match status" value="1"/>
</dbReference>
<dbReference type="InterPro" id="IPR032710">
    <property type="entry name" value="NTF2-like_dom_sf"/>
</dbReference>
<reference evidence="3" key="1">
    <citation type="journal article" date="2019" name="Int. J. Syst. Evol. Microbiol.">
        <title>The Global Catalogue of Microorganisms (GCM) 10K type strain sequencing project: providing services to taxonomists for standard genome sequencing and annotation.</title>
        <authorList>
            <consortium name="The Broad Institute Genomics Platform"/>
            <consortium name="The Broad Institute Genome Sequencing Center for Infectious Disease"/>
            <person name="Wu L."/>
            <person name="Ma J."/>
        </authorList>
    </citation>
    <scope>NUCLEOTIDE SEQUENCE [LARGE SCALE GENOMIC DNA]</scope>
    <source>
        <strain evidence="3">KACC 12634</strain>
    </source>
</reference>
<evidence type="ECO:0000259" key="1">
    <source>
        <dbReference type="Pfam" id="PF12680"/>
    </source>
</evidence>